<dbReference type="Pfam" id="PF00501">
    <property type="entry name" value="AMP-binding"/>
    <property type="match status" value="1"/>
</dbReference>
<dbReference type="PANTHER" id="PTHR43767">
    <property type="entry name" value="LONG-CHAIN-FATTY-ACID--COA LIGASE"/>
    <property type="match status" value="1"/>
</dbReference>
<dbReference type="Gene3D" id="3.30.300.30">
    <property type="match status" value="1"/>
</dbReference>
<reference evidence="4 5" key="1">
    <citation type="submission" date="2020-08" db="EMBL/GenBank/DDBJ databases">
        <title>Sequencing the genomes of 1000 actinobacteria strains.</title>
        <authorList>
            <person name="Klenk H.-P."/>
        </authorList>
    </citation>
    <scope>NUCLEOTIDE SEQUENCE [LARGE SCALE GENOMIC DNA]</scope>
    <source>
        <strain evidence="4 5">DSM 44551</strain>
    </source>
</reference>
<comment type="caution">
    <text evidence="4">The sequence shown here is derived from an EMBL/GenBank/DDBJ whole genome shotgun (WGS) entry which is preliminary data.</text>
</comment>
<dbReference type="InterPro" id="IPR020845">
    <property type="entry name" value="AMP-binding_CS"/>
</dbReference>
<proteinExistence type="predicted"/>
<protein>
    <submittedName>
        <fullName evidence="4">2,3-dihydroxybenzoate-AMP ligase</fullName>
    </submittedName>
</protein>
<dbReference type="InterPro" id="IPR045851">
    <property type="entry name" value="AMP-bd_C_sf"/>
</dbReference>
<evidence type="ECO:0000256" key="1">
    <source>
        <dbReference type="ARBA" id="ARBA00022598"/>
    </source>
</evidence>
<dbReference type="InterPro" id="IPR025110">
    <property type="entry name" value="AMP-bd_C"/>
</dbReference>
<feature type="domain" description="AMP-binding enzyme C-terminal" evidence="3">
    <location>
        <begin position="446"/>
        <end position="518"/>
    </location>
</feature>
<dbReference type="AlphaFoldDB" id="A0A7W8VH33"/>
<name>A0A7W8VH33_9ACTN</name>
<gene>
    <name evidence="4" type="ORF">HDA36_006359</name>
</gene>
<dbReference type="PANTHER" id="PTHR43767:SF1">
    <property type="entry name" value="NONRIBOSOMAL PEPTIDE SYNTHASE PES1 (EUROFUNG)-RELATED"/>
    <property type="match status" value="1"/>
</dbReference>
<dbReference type="EMBL" id="JACHDB010000002">
    <property type="protein sequence ID" value="MBB5436211.1"/>
    <property type="molecule type" value="Genomic_DNA"/>
</dbReference>
<dbReference type="RefSeq" id="WP_184399558.1">
    <property type="nucleotide sequence ID" value="NZ_BAAAJD010000191.1"/>
</dbReference>
<evidence type="ECO:0000313" key="4">
    <source>
        <dbReference type="EMBL" id="MBB5436211.1"/>
    </source>
</evidence>
<dbReference type="SUPFAM" id="SSF56801">
    <property type="entry name" value="Acetyl-CoA synthetase-like"/>
    <property type="match status" value="1"/>
</dbReference>
<dbReference type="Gene3D" id="2.30.38.10">
    <property type="entry name" value="Luciferase, Domain 3"/>
    <property type="match status" value="1"/>
</dbReference>
<feature type="domain" description="AMP-dependent synthetase/ligase" evidence="2">
    <location>
        <begin position="33"/>
        <end position="392"/>
    </location>
</feature>
<accession>A0A7W8VH33</accession>
<dbReference type="InterPro" id="IPR000873">
    <property type="entry name" value="AMP-dep_synth/lig_dom"/>
</dbReference>
<evidence type="ECO:0000259" key="3">
    <source>
        <dbReference type="Pfam" id="PF13193"/>
    </source>
</evidence>
<evidence type="ECO:0000259" key="2">
    <source>
        <dbReference type="Pfam" id="PF00501"/>
    </source>
</evidence>
<organism evidence="4 5">
    <name type="scientific">Nocardiopsis composta</name>
    <dbReference type="NCBI Taxonomy" id="157465"/>
    <lineage>
        <taxon>Bacteria</taxon>
        <taxon>Bacillati</taxon>
        <taxon>Actinomycetota</taxon>
        <taxon>Actinomycetes</taxon>
        <taxon>Streptosporangiales</taxon>
        <taxon>Nocardiopsidaceae</taxon>
        <taxon>Nocardiopsis</taxon>
    </lineage>
</organism>
<keyword evidence="5" id="KW-1185">Reference proteome</keyword>
<dbReference type="Proteomes" id="UP000572635">
    <property type="component" value="Unassembled WGS sequence"/>
</dbReference>
<keyword evidence="1 4" id="KW-0436">Ligase</keyword>
<dbReference type="FunFam" id="2.30.38.10:FF:000003">
    <property type="entry name" value="Vibriobactin-specific 2,3-dihydroxybenzoate-AMP ligase"/>
    <property type="match status" value="1"/>
</dbReference>
<dbReference type="GO" id="GO:0016878">
    <property type="term" value="F:acid-thiol ligase activity"/>
    <property type="evidence" value="ECO:0007669"/>
    <property type="project" value="UniProtKB-ARBA"/>
</dbReference>
<dbReference type="Gene3D" id="3.40.50.980">
    <property type="match status" value="2"/>
</dbReference>
<dbReference type="Pfam" id="PF13193">
    <property type="entry name" value="AMP-binding_C"/>
    <property type="match status" value="1"/>
</dbReference>
<dbReference type="PROSITE" id="PS00455">
    <property type="entry name" value="AMP_BINDING"/>
    <property type="match status" value="1"/>
</dbReference>
<evidence type="ECO:0000313" key="5">
    <source>
        <dbReference type="Proteomes" id="UP000572635"/>
    </source>
</evidence>
<sequence>MTEGRVPWSKEFADRYREEGLWQGVPLGDLLRGWAERYGDRTALVAGGRRWSYRELDRRVDRLAAGLHRLGIAAGDRVVVQLPNRPSFVAVVFALLRLGAPPVIAMPAHRFAEIAHFCSFTGAAAYITAERDGSFDNRELAREVQAEVPGLRRVIVDGDPGGFTALSEADADPVPLPSPAAEDLALLLLSGGTTGVPKLVPRTHDDWACSGRAMAEAIPFGAGTVTMVGLPIAHNWTMTHGMLAAFIAGGTLVLAPGLDPESAFPLVEAERVTDVGLVPSMAALWVEEAEWTGHDLSSLRRVAVGGAKLGEEAAKAVEPALGCRLQQMFGMAEGLIGFVRDDDPDELRTVSQGRPASPADEVRVVDEADREVAPGEVGELLARGPYTVRGYYRSPGHDAVAFTPDGFYRTGDLVRILPGGHVVFEGRVKEQINRGGEKVAAEEVQGHLLAHPDVRDVLVVGVPDDVLGERVCACVVPEGEPPSLAGLRDFLTRLGLAAYKLPDRVEAVDELPRTALGKPSRKLMLQRLLG</sequence>
<dbReference type="InterPro" id="IPR050237">
    <property type="entry name" value="ATP-dep_AMP-bd_enzyme"/>
</dbReference>